<dbReference type="PANTHER" id="PTHR47894">
    <property type="entry name" value="HTH-TYPE TRANSCRIPTIONAL REGULATOR GADX"/>
    <property type="match status" value="1"/>
</dbReference>
<keyword evidence="2" id="KW-0238">DNA-binding</keyword>
<evidence type="ECO:0000256" key="3">
    <source>
        <dbReference type="ARBA" id="ARBA00023163"/>
    </source>
</evidence>
<proteinExistence type="predicted"/>
<dbReference type="Proteomes" id="UP001204142">
    <property type="component" value="Unassembled WGS sequence"/>
</dbReference>
<dbReference type="Gene3D" id="1.10.10.60">
    <property type="entry name" value="Homeodomain-like"/>
    <property type="match status" value="1"/>
</dbReference>
<dbReference type="InterPro" id="IPR009057">
    <property type="entry name" value="Homeodomain-like_sf"/>
</dbReference>
<organism evidence="5 6">
    <name type="scientific">Limnobacter humi</name>
    <dbReference type="NCBI Taxonomy" id="1778671"/>
    <lineage>
        <taxon>Bacteria</taxon>
        <taxon>Pseudomonadati</taxon>
        <taxon>Pseudomonadota</taxon>
        <taxon>Betaproteobacteria</taxon>
        <taxon>Burkholderiales</taxon>
        <taxon>Burkholderiaceae</taxon>
        <taxon>Limnobacter</taxon>
    </lineage>
</organism>
<accession>A0ABT1WF43</accession>
<gene>
    <name evidence="5" type="ORF">NQT62_02835</name>
</gene>
<comment type="caution">
    <text evidence="5">The sequence shown here is derived from an EMBL/GenBank/DDBJ whole genome shotgun (WGS) entry which is preliminary data.</text>
</comment>
<dbReference type="SMART" id="SM00342">
    <property type="entry name" value="HTH_ARAC"/>
    <property type="match status" value="1"/>
</dbReference>
<dbReference type="InterPro" id="IPR032687">
    <property type="entry name" value="AraC-type_N"/>
</dbReference>
<evidence type="ECO:0000313" key="6">
    <source>
        <dbReference type="Proteomes" id="UP001204142"/>
    </source>
</evidence>
<dbReference type="EMBL" id="JANIGO010000001">
    <property type="protein sequence ID" value="MCQ8895372.1"/>
    <property type="molecule type" value="Genomic_DNA"/>
</dbReference>
<name>A0ABT1WF43_9BURK</name>
<keyword evidence="3" id="KW-0804">Transcription</keyword>
<evidence type="ECO:0000313" key="5">
    <source>
        <dbReference type="EMBL" id="MCQ8895372.1"/>
    </source>
</evidence>
<evidence type="ECO:0000256" key="2">
    <source>
        <dbReference type="ARBA" id="ARBA00023125"/>
    </source>
</evidence>
<dbReference type="RefSeq" id="WP_256763051.1">
    <property type="nucleotide sequence ID" value="NZ_JANIGO010000001.1"/>
</dbReference>
<feature type="domain" description="HTH araC/xylS-type" evidence="4">
    <location>
        <begin position="239"/>
        <end position="336"/>
    </location>
</feature>
<sequence>MNQSTKARRTVVSVNILCTLGTRLGTPLSALLTGSAISPAQLQDPHLEITPEQELQVIHNLVRLQSGTSGLGLMAGLEYHLTTFGIWGYALITSPKFRDAVHLGLRYLDLTYAFSSIEFVEEKDLAAITLRADGLPPAIRTFVIERDASAVQVIQRELFGVAMPLKLVEFAHQPSCELGRYEAIFGRVPTFGAPVSRVAFDVSTMDIALPKGSHASAALYEGQMQQLLSLRKQRGGTSAWIRNKLLANIASSPSLAQIASDHFMTERTLRRRLADEGTTFRDLLAEVRQTMAEELLLSTGLSVSEVSARLGYASTSAFIHAFQKWRNCSPRQFLEARTKEKQGQ</sequence>
<dbReference type="PROSITE" id="PS01124">
    <property type="entry name" value="HTH_ARAC_FAMILY_2"/>
    <property type="match status" value="1"/>
</dbReference>
<evidence type="ECO:0000256" key="1">
    <source>
        <dbReference type="ARBA" id="ARBA00023015"/>
    </source>
</evidence>
<evidence type="ECO:0000259" key="4">
    <source>
        <dbReference type="PROSITE" id="PS01124"/>
    </source>
</evidence>
<dbReference type="SUPFAM" id="SSF46689">
    <property type="entry name" value="Homeodomain-like"/>
    <property type="match status" value="1"/>
</dbReference>
<keyword evidence="1" id="KW-0805">Transcription regulation</keyword>
<reference evidence="5 6" key="1">
    <citation type="submission" date="2022-07" db="EMBL/GenBank/DDBJ databases">
        <authorList>
            <person name="Xamxidin M."/>
            <person name="Wu M."/>
        </authorList>
    </citation>
    <scope>NUCLEOTIDE SEQUENCE [LARGE SCALE GENOMIC DNA]</scope>
    <source>
        <strain evidence="5 6">NBRC 111650</strain>
    </source>
</reference>
<dbReference type="Pfam" id="PF12625">
    <property type="entry name" value="Arabinose_bd"/>
    <property type="match status" value="1"/>
</dbReference>
<dbReference type="Pfam" id="PF12833">
    <property type="entry name" value="HTH_18"/>
    <property type="match status" value="1"/>
</dbReference>
<dbReference type="PANTHER" id="PTHR47894:SF1">
    <property type="entry name" value="HTH-TYPE TRANSCRIPTIONAL REGULATOR VQSM"/>
    <property type="match status" value="1"/>
</dbReference>
<dbReference type="InterPro" id="IPR018060">
    <property type="entry name" value="HTH_AraC"/>
</dbReference>
<protein>
    <submittedName>
        <fullName evidence="5">AraC family transcriptional regulator</fullName>
    </submittedName>
</protein>
<keyword evidence="6" id="KW-1185">Reference proteome</keyword>